<keyword evidence="5" id="KW-0040">ANK repeat</keyword>
<protein>
    <submittedName>
        <fullName evidence="7">Catalase-peroxidase</fullName>
        <ecNumber evidence="7">1.11.1.21</ecNumber>
    </submittedName>
</protein>
<dbReference type="KEGG" id="amob:HG15A2_29730"/>
<feature type="repeat" description="ANK" evidence="5">
    <location>
        <begin position="344"/>
        <end position="376"/>
    </location>
</feature>
<dbReference type="FunFam" id="1.10.420.10:FF:000009">
    <property type="entry name" value="Ascorbate peroxidase"/>
    <property type="match status" value="1"/>
</dbReference>
<evidence type="ECO:0000256" key="1">
    <source>
        <dbReference type="ARBA" id="ARBA00022617"/>
    </source>
</evidence>
<dbReference type="PROSITE" id="PS50873">
    <property type="entry name" value="PEROXIDASE_4"/>
    <property type="match status" value="1"/>
</dbReference>
<accession>A0A517MXP0</accession>
<organism evidence="7 8">
    <name type="scientific">Adhaeretor mobilis</name>
    <dbReference type="NCBI Taxonomy" id="1930276"/>
    <lineage>
        <taxon>Bacteria</taxon>
        <taxon>Pseudomonadati</taxon>
        <taxon>Planctomycetota</taxon>
        <taxon>Planctomycetia</taxon>
        <taxon>Pirellulales</taxon>
        <taxon>Lacipirellulaceae</taxon>
        <taxon>Adhaeretor</taxon>
    </lineage>
</organism>
<evidence type="ECO:0000313" key="7">
    <source>
        <dbReference type="EMBL" id="QDS99646.1"/>
    </source>
</evidence>
<reference evidence="7 8" key="1">
    <citation type="submission" date="2019-02" db="EMBL/GenBank/DDBJ databases">
        <title>Deep-cultivation of Planctomycetes and their phenomic and genomic characterization uncovers novel biology.</title>
        <authorList>
            <person name="Wiegand S."/>
            <person name="Jogler M."/>
            <person name="Boedeker C."/>
            <person name="Pinto D."/>
            <person name="Vollmers J."/>
            <person name="Rivas-Marin E."/>
            <person name="Kohn T."/>
            <person name="Peeters S.H."/>
            <person name="Heuer A."/>
            <person name="Rast P."/>
            <person name="Oberbeckmann S."/>
            <person name="Bunk B."/>
            <person name="Jeske O."/>
            <person name="Meyerdierks A."/>
            <person name="Storesund J.E."/>
            <person name="Kallscheuer N."/>
            <person name="Luecker S."/>
            <person name="Lage O.M."/>
            <person name="Pohl T."/>
            <person name="Merkel B.J."/>
            <person name="Hornburger P."/>
            <person name="Mueller R.-W."/>
            <person name="Bruemmer F."/>
            <person name="Labrenz M."/>
            <person name="Spormann A.M."/>
            <person name="Op den Camp H."/>
            <person name="Overmann J."/>
            <person name="Amann R."/>
            <person name="Jetten M.S.M."/>
            <person name="Mascher T."/>
            <person name="Medema M.H."/>
            <person name="Devos D.P."/>
            <person name="Kaster A.-K."/>
            <person name="Ovreas L."/>
            <person name="Rohde M."/>
            <person name="Galperin M.Y."/>
            <person name="Jogler C."/>
        </authorList>
    </citation>
    <scope>NUCLEOTIDE SEQUENCE [LARGE SCALE GENOMIC DNA]</scope>
    <source>
        <strain evidence="7 8">HG15A2</strain>
    </source>
</reference>
<dbReference type="InterPro" id="IPR044831">
    <property type="entry name" value="Ccp1-like"/>
</dbReference>
<dbReference type="PRINTS" id="PR00459">
    <property type="entry name" value="ASPEROXIDASE"/>
</dbReference>
<sequence length="400" mass="43978">MANPTVDIEVLKSEVRAALINQKAFACPIAMRVAWHSAGTFDESDGTGGTQGATMRFEPQSADDANAGLHIVRDMLHLVKKKYPQVSMADLWAFAGCAAIEFMGGPMPPFKFGRTDEADGSKCPPNGRLPDASQGADHLREVFGRMGFNDQEIVVLSGGHTVGRCHEVRSGYDGAWTKNPLKFDNEYFRNLLEIKWTPKKWDGKDQFTDPTDTLVMLPTDIALIEDPEFRKHVERYAADEQLFFDEFSQAYGKLMILGCPGEVSPFSEEEPASEEDQASADFRESAMHGSLGIMRRLAPSADVHQAEQSSGRTALHKAAFWGHVEATRYLVDELNLDINAQDQMGDTPLHDAARFGNLEVAEILLAAKPNLKLENAAGMTSLVLAVEYDKEKVATAIRGA</sequence>
<dbReference type="PRINTS" id="PR00458">
    <property type="entry name" value="PEROXIDASE"/>
</dbReference>
<dbReference type="OrthoDB" id="9759743at2"/>
<keyword evidence="7" id="KW-0575">Peroxidase</keyword>
<dbReference type="CDD" id="cd00691">
    <property type="entry name" value="ascorbate_peroxidase"/>
    <property type="match status" value="1"/>
</dbReference>
<evidence type="ECO:0000256" key="2">
    <source>
        <dbReference type="ARBA" id="ARBA00022723"/>
    </source>
</evidence>
<dbReference type="Gene3D" id="1.25.40.20">
    <property type="entry name" value="Ankyrin repeat-containing domain"/>
    <property type="match status" value="2"/>
</dbReference>
<dbReference type="Gene3D" id="1.10.520.10">
    <property type="match status" value="1"/>
</dbReference>
<dbReference type="PANTHER" id="PTHR31356:SF66">
    <property type="entry name" value="CATALASE-PEROXIDASE"/>
    <property type="match status" value="1"/>
</dbReference>
<dbReference type="InterPro" id="IPR019793">
    <property type="entry name" value="Peroxidases_heam-ligand_BS"/>
</dbReference>
<proteinExistence type="predicted"/>
<keyword evidence="8" id="KW-1185">Reference proteome</keyword>
<dbReference type="EC" id="1.11.1.21" evidence="7"/>
<dbReference type="Gene3D" id="1.10.420.10">
    <property type="entry name" value="Peroxidase, domain 2"/>
    <property type="match status" value="1"/>
</dbReference>
<name>A0A517MXP0_9BACT</name>
<feature type="repeat" description="ANK" evidence="5">
    <location>
        <begin position="310"/>
        <end position="343"/>
    </location>
</feature>
<dbReference type="PANTHER" id="PTHR31356">
    <property type="entry name" value="THYLAKOID LUMENAL 29 KDA PROTEIN, CHLOROPLASTIC-RELATED"/>
    <property type="match status" value="1"/>
</dbReference>
<dbReference type="InterPro" id="IPR002207">
    <property type="entry name" value="Peroxidase_I"/>
</dbReference>
<dbReference type="InterPro" id="IPR010255">
    <property type="entry name" value="Haem_peroxidase_sf"/>
</dbReference>
<dbReference type="PROSITE" id="PS50088">
    <property type="entry name" value="ANK_REPEAT"/>
    <property type="match status" value="2"/>
</dbReference>
<dbReference type="EMBL" id="CP036263">
    <property type="protein sequence ID" value="QDS99646.1"/>
    <property type="molecule type" value="Genomic_DNA"/>
</dbReference>
<dbReference type="GO" id="GO:0042744">
    <property type="term" value="P:hydrogen peroxide catabolic process"/>
    <property type="evidence" value="ECO:0007669"/>
    <property type="project" value="TreeGrafter"/>
</dbReference>
<dbReference type="GO" id="GO:0046872">
    <property type="term" value="F:metal ion binding"/>
    <property type="evidence" value="ECO:0007669"/>
    <property type="project" value="UniProtKB-KW"/>
</dbReference>
<dbReference type="GO" id="GO:0000302">
    <property type="term" value="P:response to reactive oxygen species"/>
    <property type="evidence" value="ECO:0007669"/>
    <property type="project" value="TreeGrafter"/>
</dbReference>
<dbReference type="AlphaFoldDB" id="A0A517MXP0"/>
<dbReference type="RefSeq" id="WP_145060827.1">
    <property type="nucleotide sequence ID" value="NZ_CP036263.1"/>
</dbReference>
<dbReference type="GO" id="GO:0020037">
    <property type="term" value="F:heme binding"/>
    <property type="evidence" value="ECO:0007669"/>
    <property type="project" value="InterPro"/>
</dbReference>
<dbReference type="Pfam" id="PF00141">
    <property type="entry name" value="peroxidase"/>
    <property type="match status" value="1"/>
</dbReference>
<evidence type="ECO:0000256" key="4">
    <source>
        <dbReference type="ARBA" id="ARBA00023004"/>
    </source>
</evidence>
<dbReference type="GO" id="GO:0034599">
    <property type="term" value="P:cellular response to oxidative stress"/>
    <property type="evidence" value="ECO:0007669"/>
    <property type="project" value="InterPro"/>
</dbReference>
<dbReference type="GO" id="GO:0004601">
    <property type="term" value="F:peroxidase activity"/>
    <property type="evidence" value="ECO:0007669"/>
    <property type="project" value="UniProtKB-KW"/>
</dbReference>
<dbReference type="Proteomes" id="UP000319852">
    <property type="component" value="Chromosome"/>
</dbReference>
<dbReference type="PROSITE" id="PS50297">
    <property type="entry name" value="ANK_REP_REGION"/>
    <property type="match status" value="2"/>
</dbReference>
<keyword evidence="4" id="KW-0408">Iron</keyword>
<evidence type="ECO:0000259" key="6">
    <source>
        <dbReference type="PROSITE" id="PS50873"/>
    </source>
</evidence>
<dbReference type="PROSITE" id="PS00435">
    <property type="entry name" value="PEROXIDASE_1"/>
    <property type="match status" value="1"/>
</dbReference>
<keyword evidence="3 7" id="KW-0560">Oxidoreductase</keyword>
<keyword evidence="1" id="KW-0349">Heme</keyword>
<keyword evidence="2" id="KW-0479">Metal-binding</keyword>
<gene>
    <name evidence="7" type="primary">katG</name>
    <name evidence="7" type="ORF">HG15A2_29730</name>
</gene>
<dbReference type="SUPFAM" id="SSF48113">
    <property type="entry name" value="Heme-dependent peroxidases"/>
    <property type="match status" value="1"/>
</dbReference>
<dbReference type="SUPFAM" id="SSF48403">
    <property type="entry name" value="Ankyrin repeat"/>
    <property type="match status" value="1"/>
</dbReference>
<dbReference type="SMART" id="SM00248">
    <property type="entry name" value="ANK"/>
    <property type="match status" value="2"/>
</dbReference>
<dbReference type="InterPro" id="IPR002110">
    <property type="entry name" value="Ankyrin_rpt"/>
</dbReference>
<evidence type="ECO:0000256" key="3">
    <source>
        <dbReference type="ARBA" id="ARBA00023002"/>
    </source>
</evidence>
<dbReference type="InterPro" id="IPR036770">
    <property type="entry name" value="Ankyrin_rpt-contain_sf"/>
</dbReference>
<dbReference type="InterPro" id="IPR002016">
    <property type="entry name" value="Haem_peroxidase"/>
</dbReference>
<evidence type="ECO:0000313" key="8">
    <source>
        <dbReference type="Proteomes" id="UP000319852"/>
    </source>
</evidence>
<dbReference type="Pfam" id="PF12796">
    <property type="entry name" value="Ank_2"/>
    <property type="match status" value="1"/>
</dbReference>
<feature type="domain" description="Plant heme peroxidase family profile" evidence="6">
    <location>
        <begin position="86"/>
        <end position="263"/>
    </location>
</feature>
<evidence type="ECO:0000256" key="5">
    <source>
        <dbReference type="PROSITE-ProRule" id="PRU00023"/>
    </source>
</evidence>